<dbReference type="AlphaFoldDB" id="A0A673TPZ3"/>
<reference evidence="3" key="3">
    <citation type="submission" date="2025-09" db="UniProtKB">
        <authorList>
            <consortium name="Ensembl"/>
        </authorList>
    </citation>
    <scope>IDENTIFICATION</scope>
</reference>
<dbReference type="Pfam" id="PF06602">
    <property type="entry name" value="Myotub-related"/>
    <property type="match status" value="1"/>
</dbReference>
<dbReference type="InterPro" id="IPR029021">
    <property type="entry name" value="Prot-tyrosine_phosphatase-like"/>
</dbReference>
<reference evidence="3" key="2">
    <citation type="submission" date="2025-08" db="UniProtKB">
        <authorList>
            <consortium name="Ensembl"/>
        </authorList>
    </citation>
    <scope>IDENTIFICATION</scope>
</reference>
<dbReference type="GO" id="GO:0046856">
    <property type="term" value="P:phosphatidylinositol dephosphorylation"/>
    <property type="evidence" value="ECO:0007669"/>
    <property type="project" value="TreeGrafter"/>
</dbReference>
<dbReference type="GO" id="GO:0019903">
    <property type="term" value="F:protein phosphatase binding"/>
    <property type="evidence" value="ECO:0007669"/>
    <property type="project" value="TreeGrafter"/>
</dbReference>
<keyword evidence="4" id="KW-1185">Reference proteome</keyword>
<evidence type="ECO:0000256" key="1">
    <source>
        <dbReference type="ARBA" id="ARBA00007471"/>
    </source>
</evidence>
<comment type="similarity">
    <text evidence="1">Belongs to the protein-tyrosine phosphatase family. Non-receptor class myotubularin subfamily.</text>
</comment>
<dbReference type="Ensembl" id="ENSSSUT00005015876.1">
    <property type="protein sequence ID" value="ENSSSUP00005013903.1"/>
    <property type="gene ID" value="ENSSSUG00005008788.1"/>
</dbReference>
<dbReference type="PROSITE" id="PS51339">
    <property type="entry name" value="PPASE_MYOTUBULARIN"/>
    <property type="match status" value="1"/>
</dbReference>
<accession>A0A673TPZ3</accession>
<dbReference type="Proteomes" id="UP000472268">
    <property type="component" value="Chromosome 8"/>
</dbReference>
<organism evidence="3 4">
    <name type="scientific">Suricata suricatta</name>
    <name type="common">Meerkat</name>
    <dbReference type="NCBI Taxonomy" id="37032"/>
    <lineage>
        <taxon>Eukaryota</taxon>
        <taxon>Metazoa</taxon>
        <taxon>Chordata</taxon>
        <taxon>Craniata</taxon>
        <taxon>Vertebrata</taxon>
        <taxon>Euteleostomi</taxon>
        <taxon>Mammalia</taxon>
        <taxon>Eutheria</taxon>
        <taxon>Laurasiatheria</taxon>
        <taxon>Carnivora</taxon>
        <taxon>Feliformia</taxon>
        <taxon>Herpestidae</taxon>
        <taxon>Suricata</taxon>
    </lineage>
</organism>
<evidence type="ECO:0000313" key="3">
    <source>
        <dbReference type="Ensembl" id="ENSSSUP00005013903.1"/>
    </source>
</evidence>
<sequence length="427" mass="47892">MAQLLSPGAVLPGIGITSFPFFYPFKGLRLRDAWHFHPPERYYKRTAREVGALVLLPRAVIVPRAADDDALALSARFRRGGRFPVLSYHHALSGTVLLRSSQPLTGPQKRRRAEELLRAGLAGARPGARGFIVDTRSAQAAKQARVTDAGTEAKAAYRGWKRRHRPLERGRPPQESFMCLVEACGDLEQSIDHWLSRLEGCHWLPHVKEALSTTCLAAQVVAHREGACILVHGAEGTDSTLLVTSLAQLILDPLSRTMAGIQELVERDWIQVSGHLAPALCTMPTWPSHLFLDCVWQLGRQFPLSLEFGEGLLLALFEHAYPSPFGTFLCNRRGELWGLRTRTHFLWSGLNQPKEQRRLWSPIYTPSPLAIWPSVEPWSLRLWQGDRPPHLLPWEAHYSIYKEKTELLQPSFSLWAPTLNAGSLDSG</sequence>
<reference evidence="3 4" key="1">
    <citation type="submission" date="2019-05" db="EMBL/GenBank/DDBJ databases">
        <title>A Chromosome-scale Meerkat (S. suricatta) Genome Assembly.</title>
        <authorList>
            <person name="Dudchenko O."/>
            <person name="Lieberman Aiden E."/>
            <person name="Tung J."/>
            <person name="Barreiro L.B."/>
            <person name="Clutton-Brock T.H."/>
        </authorList>
    </citation>
    <scope>NUCLEOTIDE SEQUENCE [LARGE SCALE GENOMIC DNA]</scope>
</reference>
<dbReference type="PANTHER" id="PTHR10807">
    <property type="entry name" value="MYOTUBULARIN-RELATED"/>
    <property type="match status" value="1"/>
</dbReference>
<dbReference type="PANTHER" id="PTHR10807:SF52">
    <property type="entry name" value="MYOTUBULARIN PHOSPHATASE DOMAIN-CONTAINING PROTEIN"/>
    <property type="match status" value="1"/>
</dbReference>
<evidence type="ECO:0000313" key="4">
    <source>
        <dbReference type="Proteomes" id="UP000472268"/>
    </source>
</evidence>
<evidence type="ECO:0000259" key="2">
    <source>
        <dbReference type="PROSITE" id="PS51339"/>
    </source>
</evidence>
<dbReference type="GO" id="GO:0010507">
    <property type="term" value="P:negative regulation of autophagy"/>
    <property type="evidence" value="ECO:0007669"/>
    <property type="project" value="TreeGrafter"/>
</dbReference>
<dbReference type="InterPro" id="IPR010569">
    <property type="entry name" value="Myotubularin-like_Pase_dom"/>
</dbReference>
<proteinExistence type="inferred from homology"/>
<feature type="domain" description="Myotubularin phosphatase" evidence="2">
    <location>
        <begin position="13"/>
        <end position="387"/>
    </location>
</feature>
<dbReference type="GO" id="GO:0005737">
    <property type="term" value="C:cytoplasm"/>
    <property type="evidence" value="ECO:0007669"/>
    <property type="project" value="TreeGrafter"/>
</dbReference>
<dbReference type="InterPro" id="IPR030564">
    <property type="entry name" value="Myotubularin"/>
</dbReference>
<protein>
    <recommendedName>
        <fullName evidence="2">Myotubularin phosphatase domain-containing protein</fullName>
    </recommendedName>
</protein>
<name>A0A673TPZ3_SURSU</name>
<dbReference type="SUPFAM" id="SSF52799">
    <property type="entry name" value="(Phosphotyrosine protein) phosphatases II"/>
    <property type="match status" value="1"/>
</dbReference>